<dbReference type="PANTHER" id="PTHR12149">
    <property type="entry name" value="FRUCTOSAMINE 3 KINASE-RELATED PROTEIN"/>
    <property type="match status" value="1"/>
</dbReference>
<dbReference type="Gene3D" id="3.90.1200.10">
    <property type="match status" value="1"/>
</dbReference>
<dbReference type="SUPFAM" id="SSF56112">
    <property type="entry name" value="Protein kinase-like (PK-like)"/>
    <property type="match status" value="1"/>
</dbReference>
<name>A0A6A6UIP0_9PEZI</name>
<proteinExistence type="predicted"/>
<reference evidence="3" key="1">
    <citation type="journal article" date="2020" name="Stud. Mycol.">
        <title>101 Dothideomycetes genomes: a test case for predicting lifestyles and emergence of pathogens.</title>
        <authorList>
            <person name="Haridas S."/>
            <person name="Albert R."/>
            <person name="Binder M."/>
            <person name="Bloem J."/>
            <person name="Labutti K."/>
            <person name="Salamov A."/>
            <person name="Andreopoulos B."/>
            <person name="Baker S."/>
            <person name="Barry K."/>
            <person name="Bills G."/>
            <person name="Bluhm B."/>
            <person name="Cannon C."/>
            <person name="Castanera R."/>
            <person name="Culley D."/>
            <person name="Daum C."/>
            <person name="Ezra D."/>
            <person name="Gonzalez J."/>
            <person name="Henrissat B."/>
            <person name="Kuo A."/>
            <person name="Liang C."/>
            <person name="Lipzen A."/>
            <person name="Lutzoni F."/>
            <person name="Magnuson J."/>
            <person name="Mondo S."/>
            <person name="Nolan M."/>
            <person name="Ohm R."/>
            <person name="Pangilinan J."/>
            <person name="Park H.-J."/>
            <person name="Ramirez L."/>
            <person name="Alfaro M."/>
            <person name="Sun H."/>
            <person name="Tritt A."/>
            <person name="Yoshinaga Y."/>
            <person name="Zwiers L.-H."/>
            <person name="Turgeon B."/>
            <person name="Goodwin S."/>
            <person name="Spatafora J."/>
            <person name="Crous P."/>
            <person name="Grigoriev I."/>
        </authorList>
    </citation>
    <scope>NUCLEOTIDE SEQUENCE</scope>
    <source>
        <strain evidence="3">CBS 115976</strain>
    </source>
</reference>
<organism evidence="3 4">
    <name type="scientific">Microthyrium microscopicum</name>
    <dbReference type="NCBI Taxonomy" id="703497"/>
    <lineage>
        <taxon>Eukaryota</taxon>
        <taxon>Fungi</taxon>
        <taxon>Dikarya</taxon>
        <taxon>Ascomycota</taxon>
        <taxon>Pezizomycotina</taxon>
        <taxon>Dothideomycetes</taxon>
        <taxon>Dothideomycetes incertae sedis</taxon>
        <taxon>Microthyriales</taxon>
        <taxon>Microthyriaceae</taxon>
        <taxon>Microthyrium</taxon>
    </lineage>
</organism>
<evidence type="ECO:0000256" key="2">
    <source>
        <dbReference type="ARBA" id="ARBA00048655"/>
    </source>
</evidence>
<dbReference type="OrthoDB" id="5772781at2759"/>
<dbReference type="GO" id="GO:0102193">
    <property type="term" value="F:protein-ribulosamine 3-kinase activity"/>
    <property type="evidence" value="ECO:0007669"/>
    <property type="project" value="UniProtKB-EC"/>
</dbReference>
<dbReference type="InterPro" id="IPR016477">
    <property type="entry name" value="Fructo-/Ketosamine-3-kinase"/>
</dbReference>
<dbReference type="Proteomes" id="UP000799302">
    <property type="component" value="Unassembled WGS sequence"/>
</dbReference>
<dbReference type="PANTHER" id="PTHR12149:SF8">
    <property type="entry name" value="PROTEIN-RIBULOSAMINE 3-KINASE"/>
    <property type="match status" value="1"/>
</dbReference>
<comment type="catalytic activity">
    <reaction evidence="2">
        <text>N(6)-D-ribulosyl-L-lysyl-[protein] + ATP = N(6)-(3-O-phospho-D-ribulosyl)-L-lysyl-[protein] + ADP + H(+)</text>
        <dbReference type="Rhea" id="RHEA:48432"/>
        <dbReference type="Rhea" id="RHEA-COMP:12103"/>
        <dbReference type="Rhea" id="RHEA-COMP:12104"/>
        <dbReference type="ChEBI" id="CHEBI:15378"/>
        <dbReference type="ChEBI" id="CHEBI:30616"/>
        <dbReference type="ChEBI" id="CHEBI:90418"/>
        <dbReference type="ChEBI" id="CHEBI:90420"/>
        <dbReference type="ChEBI" id="CHEBI:456216"/>
        <dbReference type="EC" id="2.7.1.172"/>
    </reaction>
    <physiologicalReaction direction="left-to-right" evidence="2">
        <dbReference type="Rhea" id="RHEA:48433"/>
    </physiologicalReaction>
</comment>
<dbReference type="InterPro" id="IPR011009">
    <property type="entry name" value="Kinase-like_dom_sf"/>
</dbReference>
<gene>
    <name evidence="3" type="ORF">BT63DRAFT_422204</name>
</gene>
<dbReference type="Pfam" id="PF03881">
    <property type="entry name" value="Fructosamin_kin"/>
    <property type="match status" value="1"/>
</dbReference>
<dbReference type="AlphaFoldDB" id="A0A6A6UIP0"/>
<accession>A0A6A6UIP0</accession>
<evidence type="ECO:0000313" key="3">
    <source>
        <dbReference type="EMBL" id="KAF2671660.1"/>
    </source>
</evidence>
<protein>
    <recommendedName>
        <fullName evidence="1">protein-ribulosamine 3-kinase</fullName>
        <ecNumber evidence="1">2.7.1.172</ecNumber>
    </recommendedName>
</protein>
<sequence length="371" mass="41672">MSSSIVMEAPEIVEQWKPPTESLGRVPLVTPGKSGDKPIEGDFPLDQVVIDQLPPGTVVHSCNRYGASAWTVTARIETTTADGEEQFFFVKCADADQGKAMLEGEFNSMRELYNTAPNFIPKPHTWGKLNVSNPDTYFFLCQFIEMTNDNPDPTQLCIKMVELHRNSVSPTGQFGFHINTCQGNLPQQTSWSPTWTGFFSQMLRGAMALNIKYNGKWKDLEECVERLIKDVIPQLIAPLESDGRSVKPSLIHGDLWEGNVGTSFETGEIYTFDASVYYGHNEIEVAIWRARFNKILGAKVYLNTYLARMGISEPVEQFDDRHRIYSVYHTLHESACHNGSSFREECYENIKFLLEKYPPVTTAGDTAAGAS</sequence>
<keyword evidence="4" id="KW-1185">Reference proteome</keyword>
<evidence type="ECO:0000313" key="4">
    <source>
        <dbReference type="Proteomes" id="UP000799302"/>
    </source>
</evidence>
<dbReference type="EMBL" id="MU004232">
    <property type="protein sequence ID" value="KAF2671660.1"/>
    <property type="molecule type" value="Genomic_DNA"/>
</dbReference>
<dbReference type="EC" id="2.7.1.172" evidence="1"/>
<evidence type="ECO:0000256" key="1">
    <source>
        <dbReference type="ARBA" id="ARBA00011961"/>
    </source>
</evidence>